<reference evidence="1" key="2">
    <citation type="journal article" date="2015" name="Data Brief">
        <title>Shoot transcriptome of the giant reed, Arundo donax.</title>
        <authorList>
            <person name="Barrero R.A."/>
            <person name="Guerrero F.D."/>
            <person name="Moolhuijzen P."/>
            <person name="Goolsby J.A."/>
            <person name="Tidwell J."/>
            <person name="Bellgard S.E."/>
            <person name="Bellgard M.I."/>
        </authorList>
    </citation>
    <scope>NUCLEOTIDE SEQUENCE</scope>
    <source>
        <tissue evidence="1">Shoot tissue taken approximately 20 cm above the soil surface</tissue>
    </source>
</reference>
<sequence>MHMSPLLCYHYHTTIIAVSKRQNNRRSPHRQ</sequence>
<dbReference type="AlphaFoldDB" id="A0A0A9GUV0"/>
<accession>A0A0A9GUV0</accession>
<dbReference type="EMBL" id="GBRH01171555">
    <property type="protein sequence ID" value="JAE26341.1"/>
    <property type="molecule type" value="Transcribed_RNA"/>
</dbReference>
<proteinExistence type="predicted"/>
<protein>
    <submittedName>
        <fullName evidence="1">Uncharacterized protein</fullName>
    </submittedName>
</protein>
<evidence type="ECO:0000313" key="1">
    <source>
        <dbReference type="EMBL" id="JAE26341.1"/>
    </source>
</evidence>
<name>A0A0A9GUV0_ARUDO</name>
<organism evidence="1">
    <name type="scientific">Arundo donax</name>
    <name type="common">Giant reed</name>
    <name type="synonym">Donax arundinaceus</name>
    <dbReference type="NCBI Taxonomy" id="35708"/>
    <lineage>
        <taxon>Eukaryota</taxon>
        <taxon>Viridiplantae</taxon>
        <taxon>Streptophyta</taxon>
        <taxon>Embryophyta</taxon>
        <taxon>Tracheophyta</taxon>
        <taxon>Spermatophyta</taxon>
        <taxon>Magnoliopsida</taxon>
        <taxon>Liliopsida</taxon>
        <taxon>Poales</taxon>
        <taxon>Poaceae</taxon>
        <taxon>PACMAD clade</taxon>
        <taxon>Arundinoideae</taxon>
        <taxon>Arundineae</taxon>
        <taxon>Arundo</taxon>
    </lineage>
</organism>
<reference evidence="1" key="1">
    <citation type="submission" date="2014-09" db="EMBL/GenBank/DDBJ databases">
        <authorList>
            <person name="Magalhaes I.L.F."/>
            <person name="Oliveira U."/>
            <person name="Santos F.R."/>
            <person name="Vidigal T.H.D.A."/>
            <person name="Brescovit A.D."/>
            <person name="Santos A.J."/>
        </authorList>
    </citation>
    <scope>NUCLEOTIDE SEQUENCE</scope>
    <source>
        <tissue evidence="1">Shoot tissue taken approximately 20 cm above the soil surface</tissue>
    </source>
</reference>